<keyword evidence="2" id="KW-1185">Reference proteome</keyword>
<reference evidence="2" key="1">
    <citation type="journal article" date="2017" name="Cell">
        <title>Insights into land plant evolution garnered from the Marchantia polymorpha genome.</title>
        <authorList>
            <person name="Bowman J.L."/>
            <person name="Kohchi T."/>
            <person name="Yamato K.T."/>
            <person name="Jenkins J."/>
            <person name="Shu S."/>
            <person name="Ishizaki K."/>
            <person name="Yamaoka S."/>
            <person name="Nishihama R."/>
            <person name="Nakamura Y."/>
            <person name="Berger F."/>
            <person name="Adam C."/>
            <person name="Aki S.S."/>
            <person name="Althoff F."/>
            <person name="Araki T."/>
            <person name="Arteaga-Vazquez M.A."/>
            <person name="Balasubrmanian S."/>
            <person name="Barry K."/>
            <person name="Bauer D."/>
            <person name="Boehm C.R."/>
            <person name="Briginshaw L."/>
            <person name="Caballero-Perez J."/>
            <person name="Catarino B."/>
            <person name="Chen F."/>
            <person name="Chiyoda S."/>
            <person name="Chovatia M."/>
            <person name="Davies K.M."/>
            <person name="Delmans M."/>
            <person name="Demura T."/>
            <person name="Dierschke T."/>
            <person name="Dolan L."/>
            <person name="Dorantes-Acosta A.E."/>
            <person name="Eklund D.M."/>
            <person name="Florent S.N."/>
            <person name="Flores-Sandoval E."/>
            <person name="Fujiyama A."/>
            <person name="Fukuzawa H."/>
            <person name="Galik B."/>
            <person name="Grimanelli D."/>
            <person name="Grimwood J."/>
            <person name="Grossniklaus U."/>
            <person name="Hamada T."/>
            <person name="Haseloff J."/>
            <person name="Hetherington A.J."/>
            <person name="Higo A."/>
            <person name="Hirakawa Y."/>
            <person name="Hundley H.N."/>
            <person name="Ikeda Y."/>
            <person name="Inoue K."/>
            <person name="Inoue S.I."/>
            <person name="Ishida S."/>
            <person name="Jia Q."/>
            <person name="Kakita M."/>
            <person name="Kanazawa T."/>
            <person name="Kawai Y."/>
            <person name="Kawashima T."/>
            <person name="Kennedy M."/>
            <person name="Kinose K."/>
            <person name="Kinoshita T."/>
            <person name="Kohara Y."/>
            <person name="Koide E."/>
            <person name="Komatsu K."/>
            <person name="Kopischke S."/>
            <person name="Kubo M."/>
            <person name="Kyozuka J."/>
            <person name="Lagercrantz U."/>
            <person name="Lin S.S."/>
            <person name="Lindquist E."/>
            <person name="Lipzen A.M."/>
            <person name="Lu C.W."/>
            <person name="De Luna E."/>
            <person name="Martienssen R.A."/>
            <person name="Minamino N."/>
            <person name="Mizutani M."/>
            <person name="Mizutani M."/>
            <person name="Mochizuki N."/>
            <person name="Monte I."/>
            <person name="Mosher R."/>
            <person name="Nagasaki H."/>
            <person name="Nakagami H."/>
            <person name="Naramoto S."/>
            <person name="Nishitani K."/>
            <person name="Ohtani M."/>
            <person name="Okamoto T."/>
            <person name="Okumura M."/>
            <person name="Phillips J."/>
            <person name="Pollak B."/>
            <person name="Reinders A."/>
            <person name="Rovekamp M."/>
            <person name="Sano R."/>
            <person name="Sawa S."/>
            <person name="Schmid M.W."/>
            <person name="Shirakawa M."/>
            <person name="Solano R."/>
            <person name="Spunde A."/>
            <person name="Suetsugu N."/>
            <person name="Sugano S."/>
            <person name="Sugiyama A."/>
            <person name="Sun R."/>
            <person name="Suzuki Y."/>
            <person name="Takenaka M."/>
            <person name="Takezawa D."/>
            <person name="Tomogane H."/>
            <person name="Tsuzuki M."/>
            <person name="Ueda T."/>
            <person name="Umeda M."/>
            <person name="Ward J.M."/>
            <person name="Watanabe Y."/>
            <person name="Yazaki K."/>
            <person name="Yokoyama R."/>
            <person name="Yoshitake Y."/>
            <person name="Yotsui I."/>
            <person name="Zachgo S."/>
            <person name="Schmutz J."/>
        </authorList>
    </citation>
    <scope>NUCLEOTIDE SEQUENCE [LARGE SCALE GENOMIC DNA]</scope>
    <source>
        <strain evidence="2">Tak-1</strain>
    </source>
</reference>
<proteinExistence type="predicted"/>
<accession>A0A2R6WEW4</accession>
<evidence type="ECO:0000313" key="2">
    <source>
        <dbReference type="Proteomes" id="UP000244005"/>
    </source>
</evidence>
<protein>
    <submittedName>
        <fullName evidence="1">Uncharacterized protein</fullName>
    </submittedName>
</protein>
<name>A0A2R6WEW4_MARPO</name>
<evidence type="ECO:0000313" key="1">
    <source>
        <dbReference type="EMBL" id="PTQ32398.1"/>
    </source>
</evidence>
<dbReference type="AlphaFoldDB" id="A0A2R6WEW4"/>
<organism evidence="1 2">
    <name type="scientific">Marchantia polymorpha</name>
    <name type="common">Common liverwort</name>
    <name type="synonym">Marchantia aquatica</name>
    <dbReference type="NCBI Taxonomy" id="3197"/>
    <lineage>
        <taxon>Eukaryota</taxon>
        <taxon>Viridiplantae</taxon>
        <taxon>Streptophyta</taxon>
        <taxon>Embryophyta</taxon>
        <taxon>Marchantiophyta</taxon>
        <taxon>Marchantiopsida</taxon>
        <taxon>Marchantiidae</taxon>
        <taxon>Marchantiales</taxon>
        <taxon>Marchantiaceae</taxon>
        <taxon>Marchantia</taxon>
    </lineage>
</organism>
<sequence length="95" mass="10423">MMVKSETPSRVWHRVSVQPNPLSLSVCVSARERMTDSVDLVFSYDVDFSQQIRSHSGAEPDVVGKDGCEGTQSNGDVAKQGRMYSGLGPFRVEMA</sequence>
<dbReference type="EMBL" id="KZ772771">
    <property type="protein sequence ID" value="PTQ32398.1"/>
    <property type="molecule type" value="Genomic_DNA"/>
</dbReference>
<dbReference type="Proteomes" id="UP000244005">
    <property type="component" value="Unassembled WGS sequence"/>
</dbReference>
<gene>
    <name evidence="1" type="ORF">MARPO_0099s0034</name>
</gene>